<dbReference type="GO" id="GO:0043161">
    <property type="term" value="P:proteasome-mediated ubiquitin-dependent protein catabolic process"/>
    <property type="evidence" value="ECO:0007669"/>
    <property type="project" value="TreeGrafter"/>
</dbReference>
<dbReference type="PROSITE" id="PS50089">
    <property type="entry name" value="ZF_RING_2"/>
    <property type="match status" value="1"/>
</dbReference>
<feature type="compositionally biased region" description="Acidic residues" evidence="5">
    <location>
        <begin position="376"/>
        <end position="385"/>
    </location>
</feature>
<dbReference type="SUPFAM" id="SSF57850">
    <property type="entry name" value="RING/U-box"/>
    <property type="match status" value="2"/>
</dbReference>
<feature type="domain" description="RING-type" evidence="6">
    <location>
        <begin position="151"/>
        <end position="189"/>
    </location>
</feature>
<dbReference type="Gene3D" id="3.30.60.90">
    <property type="match status" value="1"/>
</dbReference>
<keyword evidence="2 4" id="KW-0863">Zinc-finger</keyword>
<evidence type="ECO:0000313" key="9">
    <source>
        <dbReference type="Proteomes" id="UP000231279"/>
    </source>
</evidence>
<feature type="region of interest" description="Disordered" evidence="5">
    <location>
        <begin position="217"/>
        <end position="243"/>
    </location>
</feature>
<keyword evidence="3" id="KW-0862">Zinc</keyword>
<organism evidence="8 9">
    <name type="scientific">Handroanthus impetiginosus</name>
    <dbReference type="NCBI Taxonomy" id="429701"/>
    <lineage>
        <taxon>Eukaryota</taxon>
        <taxon>Viridiplantae</taxon>
        <taxon>Streptophyta</taxon>
        <taxon>Embryophyta</taxon>
        <taxon>Tracheophyta</taxon>
        <taxon>Spermatophyta</taxon>
        <taxon>Magnoliopsida</taxon>
        <taxon>eudicotyledons</taxon>
        <taxon>Gunneridae</taxon>
        <taxon>Pentapetalae</taxon>
        <taxon>asterids</taxon>
        <taxon>lamiids</taxon>
        <taxon>Lamiales</taxon>
        <taxon>Bignoniaceae</taxon>
        <taxon>Crescentiina</taxon>
        <taxon>Tabebuia alliance</taxon>
        <taxon>Handroanthus</taxon>
    </lineage>
</organism>
<dbReference type="GO" id="GO:0008270">
    <property type="term" value="F:zinc ion binding"/>
    <property type="evidence" value="ECO:0007669"/>
    <property type="project" value="UniProtKB-KW"/>
</dbReference>
<dbReference type="FunFam" id="3.30.60.90:FF:000014">
    <property type="entry name" value="E3 ubiquitin-protein ligase PRT1"/>
    <property type="match status" value="1"/>
</dbReference>
<dbReference type="STRING" id="429701.A0A2G9H201"/>
<keyword evidence="9" id="KW-1185">Reference proteome</keyword>
<dbReference type="InterPro" id="IPR001841">
    <property type="entry name" value="Znf_RING"/>
</dbReference>
<dbReference type="InterPro" id="IPR013083">
    <property type="entry name" value="Znf_RING/FYVE/PHD"/>
</dbReference>
<dbReference type="Proteomes" id="UP000231279">
    <property type="component" value="Unassembled WGS sequence"/>
</dbReference>
<dbReference type="EMBL" id="NKXS01002915">
    <property type="protein sequence ID" value="PIN11554.1"/>
    <property type="molecule type" value="Genomic_DNA"/>
</dbReference>
<feature type="region of interest" description="Disordered" evidence="5">
    <location>
        <begin position="358"/>
        <end position="406"/>
    </location>
</feature>
<evidence type="ECO:0000256" key="3">
    <source>
        <dbReference type="ARBA" id="ARBA00022833"/>
    </source>
</evidence>
<evidence type="ECO:0000256" key="5">
    <source>
        <dbReference type="SAM" id="MobiDB-lite"/>
    </source>
</evidence>
<dbReference type="PANTHER" id="PTHR15898">
    <property type="entry name" value="BIFUNCTIONAL APOPTOSIS REGULATOR"/>
    <property type="match status" value="1"/>
</dbReference>
<accession>A0A2G9H201</accession>
<dbReference type="PROSITE" id="PS50135">
    <property type="entry name" value="ZF_ZZ_2"/>
    <property type="match status" value="1"/>
</dbReference>
<dbReference type="InterPro" id="IPR043145">
    <property type="entry name" value="Znf_ZZ_sf"/>
</dbReference>
<name>A0A2G9H201_9LAMI</name>
<evidence type="ECO:0000256" key="1">
    <source>
        <dbReference type="ARBA" id="ARBA00022723"/>
    </source>
</evidence>
<gene>
    <name evidence="8" type="ORF">CDL12_15837</name>
</gene>
<dbReference type="InterPro" id="IPR000433">
    <property type="entry name" value="Znf_ZZ"/>
</dbReference>
<evidence type="ECO:0000256" key="4">
    <source>
        <dbReference type="PROSITE-ProRule" id="PRU00228"/>
    </source>
</evidence>
<comment type="caution">
    <text evidence="8">The sequence shown here is derived from an EMBL/GenBank/DDBJ whole genome shotgun (WGS) entry which is preliminary data.</text>
</comment>
<sequence>MDFDHESRCPVCRHPYNHFPRICSLLHFLLLKLYPSAYKRRERQVAEEEKESGHASPQFEERLPESNCNEMLDVRDASSPLSGSVDVEFSSTSGHNSLVQDFSKISLPYRDNNTALAMTLSYRDTDEANCMVKHAETKGTLKQVLVTDLQCAVCKQLLFRPVVLNCGHVHCEACTSTQQDSVCKCPVCQCPHPSGFPNVCLVLEDFLEKHFPEEYSARKRSSAPSQKATPSESSMKKREQASQCSSKLTKAFLSGRSGHGPEVHPWVGCDYCGMYPIIGKRYKCTDCFEKMGFDLCEGCYNSSSKLPGRFNQQHTEEHRFTVVPPSNLRYEIVNLGPEGFALGVFNPNDAQEVLAIRESSSSSSEHELENAASNLSDDDLLDQDDAVASRNSFNNGSRNPGDDSAN</sequence>
<keyword evidence="1" id="KW-0479">Metal-binding</keyword>
<dbReference type="OrthoDB" id="6270329at2759"/>
<evidence type="ECO:0000313" key="8">
    <source>
        <dbReference type="EMBL" id="PIN11554.1"/>
    </source>
</evidence>
<proteinExistence type="predicted"/>
<dbReference type="SMART" id="SM00184">
    <property type="entry name" value="RING"/>
    <property type="match status" value="1"/>
</dbReference>
<dbReference type="AlphaFoldDB" id="A0A2G9H201"/>
<evidence type="ECO:0000259" key="7">
    <source>
        <dbReference type="PROSITE" id="PS50135"/>
    </source>
</evidence>
<dbReference type="SMART" id="SM00291">
    <property type="entry name" value="ZnF_ZZ"/>
    <property type="match status" value="1"/>
</dbReference>
<dbReference type="Gene3D" id="3.30.40.10">
    <property type="entry name" value="Zinc/RING finger domain, C3HC4 (zinc finger)"/>
    <property type="match status" value="1"/>
</dbReference>
<dbReference type="GO" id="GO:0061630">
    <property type="term" value="F:ubiquitin protein ligase activity"/>
    <property type="evidence" value="ECO:0007669"/>
    <property type="project" value="TreeGrafter"/>
</dbReference>
<reference evidence="9" key="1">
    <citation type="journal article" date="2018" name="Gigascience">
        <title>Genome assembly of the Pink Ipe (Handroanthus impetiginosus, Bignoniaceae), a highly valued, ecologically keystone Neotropical timber forest tree.</title>
        <authorList>
            <person name="Silva-Junior O.B."/>
            <person name="Grattapaglia D."/>
            <person name="Novaes E."/>
            <person name="Collevatti R.G."/>
        </authorList>
    </citation>
    <scope>NUCLEOTIDE SEQUENCE [LARGE SCALE GENOMIC DNA]</scope>
    <source>
        <strain evidence="9">cv. UFG-1</strain>
    </source>
</reference>
<evidence type="ECO:0000256" key="2">
    <source>
        <dbReference type="ARBA" id="ARBA00022771"/>
    </source>
</evidence>
<feature type="compositionally biased region" description="Polar residues" evidence="5">
    <location>
        <begin position="222"/>
        <end position="233"/>
    </location>
</feature>
<evidence type="ECO:0008006" key="10">
    <source>
        <dbReference type="Google" id="ProtNLM"/>
    </source>
</evidence>
<dbReference type="PANTHER" id="PTHR15898:SF13">
    <property type="entry name" value="BIFUNCTIONAL APOPTOSIS REGULATOR"/>
    <property type="match status" value="1"/>
</dbReference>
<protein>
    <recommendedName>
        <fullName evidence="10">E3 ubiquitin ligase</fullName>
    </recommendedName>
</protein>
<feature type="domain" description="ZZ-type" evidence="7">
    <location>
        <begin position="264"/>
        <end position="328"/>
    </location>
</feature>
<evidence type="ECO:0000259" key="6">
    <source>
        <dbReference type="PROSITE" id="PS50089"/>
    </source>
</evidence>
<dbReference type="Pfam" id="PF00569">
    <property type="entry name" value="ZZ"/>
    <property type="match status" value="1"/>
</dbReference>